<evidence type="ECO:0000259" key="10">
    <source>
        <dbReference type="Pfam" id="PF02463"/>
    </source>
</evidence>
<dbReference type="PIRSF" id="PIRSF003128">
    <property type="entry name" value="RecN"/>
    <property type="match status" value="1"/>
</dbReference>
<comment type="caution">
    <text evidence="11">The sequence shown here is derived from an EMBL/GenBank/DDBJ whole genome shotgun (WGS) entry which is preliminary data.</text>
</comment>
<dbReference type="Proteomes" id="UP000253975">
    <property type="component" value="Unassembled WGS sequence"/>
</dbReference>
<dbReference type="InterPro" id="IPR027417">
    <property type="entry name" value="P-loop_NTPase"/>
</dbReference>
<keyword evidence="5 9" id="KW-0227">DNA damage</keyword>
<dbReference type="InterPro" id="IPR004604">
    <property type="entry name" value="DNA_recomb/repair_RecN"/>
</dbReference>
<dbReference type="GO" id="GO:0006281">
    <property type="term" value="P:DNA repair"/>
    <property type="evidence" value="ECO:0007669"/>
    <property type="project" value="UniProtKB-KW"/>
</dbReference>
<evidence type="ECO:0000313" key="11">
    <source>
        <dbReference type="EMBL" id="RDB55197.1"/>
    </source>
</evidence>
<dbReference type="InterPro" id="IPR003395">
    <property type="entry name" value="RecF/RecN/SMC_N"/>
</dbReference>
<feature type="domain" description="RecF/RecN/SMC N-terminal" evidence="10">
    <location>
        <begin position="2"/>
        <end position="498"/>
    </location>
</feature>
<evidence type="ECO:0000256" key="7">
    <source>
        <dbReference type="ARBA" id="ARBA00023204"/>
    </source>
</evidence>
<name>A0A369L932_9ACTN</name>
<dbReference type="GO" id="GO:0009432">
    <property type="term" value="P:SOS response"/>
    <property type="evidence" value="ECO:0007669"/>
    <property type="project" value="TreeGrafter"/>
</dbReference>
<evidence type="ECO:0000256" key="9">
    <source>
        <dbReference type="PIRNR" id="PIRNR003128"/>
    </source>
</evidence>
<dbReference type="AlphaFoldDB" id="A0A369L932"/>
<comment type="function">
    <text evidence="1 9">May be involved in recombinational repair of damaged DNA.</text>
</comment>
<keyword evidence="7 9" id="KW-0234">DNA repair</keyword>
<evidence type="ECO:0000256" key="2">
    <source>
        <dbReference type="ARBA" id="ARBA00009441"/>
    </source>
</evidence>
<dbReference type="GO" id="GO:0043590">
    <property type="term" value="C:bacterial nucleoid"/>
    <property type="evidence" value="ECO:0007669"/>
    <property type="project" value="TreeGrafter"/>
</dbReference>
<sequence length="558" mass="58958">MLDELHVQNVALIREATFAPAQGLTVVTGETGAGKTALLSAIKLLVGERADASTVREGAQGAVVEGRFFLPADADNADDGHIACRKVSADGRSRVSIDGSMSTVRQLAEQLGATVDLCGQHEHQHLLKPANHAAMLDAWAGDAVASAKAAYIEAFNAEQAAAAELARIREASQASAAQLEEARFTLARIDEVNPTLDEYDELMAELPRIENAEALAQASDGAYWGLSGDGGAIEAVNSAIASLESLTAADAALEPLVSSLTDASYILEDASRDLREYRDGIDHDPHALERLQERASTLQGLMRAFGPRMEDVIERRDAAAKLIESVDDSSRVIAQAEIAHAAAEAKLVEAAKAFDDARNAAAPKFGEQVNAQMARLEMGGAELIVHVDPLERAQWTRAGASKVEFMYRAGTGMTPRPLARIASGGEVSRVMLACKVVLGEADARDTLVFDEVDAGVGGSVAVALAAVLADLAKTHQVIVVTHLAQVAVRGERHFMVKKTAGAAPNESEDANAAEAAIPETTLCELGEDERVREIARMLSGDASEASLAHAKEMLKNAR</sequence>
<evidence type="ECO:0000256" key="6">
    <source>
        <dbReference type="ARBA" id="ARBA00022840"/>
    </source>
</evidence>
<dbReference type="EMBL" id="PPTO01000021">
    <property type="protein sequence ID" value="RDB55197.1"/>
    <property type="molecule type" value="Genomic_DNA"/>
</dbReference>
<evidence type="ECO:0000256" key="5">
    <source>
        <dbReference type="ARBA" id="ARBA00022763"/>
    </source>
</evidence>
<evidence type="ECO:0000256" key="4">
    <source>
        <dbReference type="ARBA" id="ARBA00022741"/>
    </source>
</evidence>
<evidence type="ECO:0000256" key="8">
    <source>
        <dbReference type="ARBA" id="ARBA00033408"/>
    </source>
</evidence>
<dbReference type="Pfam" id="PF02463">
    <property type="entry name" value="SMC_N"/>
    <property type="match status" value="1"/>
</dbReference>
<keyword evidence="6" id="KW-0067">ATP-binding</keyword>
<evidence type="ECO:0000313" key="12">
    <source>
        <dbReference type="Proteomes" id="UP000253975"/>
    </source>
</evidence>
<comment type="similarity">
    <text evidence="2 9">Belongs to the RecN family.</text>
</comment>
<gene>
    <name evidence="11" type="primary">recN</name>
    <name evidence="11" type="ORF">C1881_09695</name>
</gene>
<evidence type="ECO:0000256" key="1">
    <source>
        <dbReference type="ARBA" id="ARBA00003618"/>
    </source>
</evidence>
<accession>A0A369L932</accession>
<protein>
    <recommendedName>
        <fullName evidence="3 9">DNA repair protein RecN</fullName>
    </recommendedName>
    <alternativeName>
        <fullName evidence="8 9">Recombination protein N</fullName>
    </alternativeName>
</protein>
<dbReference type="SUPFAM" id="SSF52540">
    <property type="entry name" value="P-loop containing nucleoside triphosphate hydrolases"/>
    <property type="match status" value="2"/>
</dbReference>
<dbReference type="PANTHER" id="PTHR11059:SF0">
    <property type="entry name" value="DNA REPAIR PROTEIN RECN"/>
    <property type="match status" value="1"/>
</dbReference>
<reference evidence="11 12" key="1">
    <citation type="journal article" date="2018" name="Elife">
        <title>Discovery and characterization of a prevalent human gut bacterial enzyme sufficient for the inactivation of a family of plant toxins.</title>
        <authorList>
            <person name="Koppel N."/>
            <person name="Bisanz J.E."/>
            <person name="Pandelia M.E."/>
            <person name="Turnbaugh P.J."/>
            <person name="Balskus E.P."/>
        </authorList>
    </citation>
    <scope>NUCLEOTIDE SEQUENCE [LARGE SCALE GENOMIC DNA]</scope>
    <source>
        <strain evidence="11 12">OB21 GAM31</strain>
    </source>
</reference>
<dbReference type="GO" id="GO:0005524">
    <property type="term" value="F:ATP binding"/>
    <property type="evidence" value="ECO:0007669"/>
    <property type="project" value="UniProtKB-KW"/>
</dbReference>
<organism evidence="11 12">
    <name type="scientific">Slackia isoflavoniconvertens</name>
    <dbReference type="NCBI Taxonomy" id="572010"/>
    <lineage>
        <taxon>Bacteria</taxon>
        <taxon>Bacillati</taxon>
        <taxon>Actinomycetota</taxon>
        <taxon>Coriobacteriia</taxon>
        <taxon>Eggerthellales</taxon>
        <taxon>Eggerthellaceae</taxon>
        <taxon>Slackia</taxon>
    </lineage>
</organism>
<evidence type="ECO:0000256" key="3">
    <source>
        <dbReference type="ARBA" id="ARBA00021315"/>
    </source>
</evidence>
<dbReference type="RefSeq" id="WP_114616322.1">
    <property type="nucleotide sequence ID" value="NZ_PPTO01000021.1"/>
</dbReference>
<dbReference type="NCBIfam" id="TIGR00634">
    <property type="entry name" value="recN"/>
    <property type="match status" value="1"/>
</dbReference>
<proteinExistence type="inferred from homology"/>
<dbReference type="Gene3D" id="3.40.50.300">
    <property type="entry name" value="P-loop containing nucleotide triphosphate hydrolases"/>
    <property type="match status" value="2"/>
</dbReference>
<dbReference type="PANTHER" id="PTHR11059">
    <property type="entry name" value="DNA REPAIR PROTEIN RECN"/>
    <property type="match status" value="1"/>
</dbReference>
<dbReference type="CDD" id="cd03241">
    <property type="entry name" value="ABC_RecN"/>
    <property type="match status" value="1"/>
</dbReference>
<keyword evidence="4" id="KW-0547">Nucleotide-binding</keyword>
<dbReference type="GO" id="GO:0006310">
    <property type="term" value="P:DNA recombination"/>
    <property type="evidence" value="ECO:0007669"/>
    <property type="project" value="InterPro"/>
</dbReference>